<accession>A0A509ELP8</accession>
<dbReference type="RefSeq" id="WP_142585889.1">
    <property type="nucleotide sequence ID" value="NZ_CABFPH010000137.1"/>
</dbReference>
<reference evidence="2 3" key="1">
    <citation type="submission" date="2019-06" db="EMBL/GenBank/DDBJ databases">
        <authorList>
            <person name="Rodrigo-Torres L."/>
            <person name="Arahal R. D."/>
            <person name="Lucena T."/>
        </authorList>
    </citation>
    <scope>NUCLEOTIDE SEQUENCE [LARGE SCALE GENOMIC DNA]</scope>
    <source>
        <strain evidence="2 3">SB0023/3</strain>
    </source>
</reference>
<gene>
    <name evidence="2" type="ORF">MET9862_05227</name>
</gene>
<proteinExistence type="predicted"/>
<name>A0A509ELP8_9HYPH</name>
<keyword evidence="3" id="KW-1185">Reference proteome</keyword>
<sequence length="64" mass="6776">MWTATDAIETSRFQPELAAVALHPANIMIATSRAVILEHREALAVLASSALFLTGLMALLAIAT</sequence>
<protein>
    <submittedName>
        <fullName evidence="2">Uncharacterized protein</fullName>
    </submittedName>
</protein>
<keyword evidence="1" id="KW-0812">Transmembrane</keyword>
<evidence type="ECO:0000313" key="3">
    <source>
        <dbReference type="Proteomes" id="UP000410984"/>
    </source>
</evidence>
<dbReference type="AlphaFoldDB" id="A0A509ELP8"/>
<evidence type="ECO:0000313" key="2">
    <source>
        <dbReference type="EMBL" id="VUD74594.1"/>
    </source>
</evidence>
<dbReference type="Proteomes" id="UP000410984">
    <property type="component" value="Unassembled WGS sequence"/>
</dbReference>
<organism evidence="2 3">
    <name type="scientific">Methylobacterium symbioticum</name>
    <dbReference type="NCBI Taxonomy" id="2584084"/>
    <lineage>
        <taxon>Bacteria</taxon>
        <taxon>Pseudomonadati</taxon>
        <taxon>Pseudomonadota</taxon>
        <taxon>Alphaproteobacteria</taxon>
        <taxon>Hyphomicrobiales</taxon>
        <taxon>Methylobacteriaceae</taxon>
        <taxon>Methylobacterium</taxon>
    </lineage>
</organism>
<keyword evidence="1" id="KW-1133">Transmembrane helix</keyword>
<dbReference type="EMBL" id="CABFPH010000137">
    <property type="protein sequence ID" value="VUD74594.1"/>
    <property type="molecule type" value="Genomic_DNA"/>
</dbReference>
<evidence type="ECO:0000256" key="1">
    <source>
        <dbReference type="SAM" id="Phobius"/>
    </source>
</evidence>
<keyword evidence="1" id="KW-0472">Membrane</keyword>
<feature type="transmembrane region" description="Helical" evidence="1">
    <location>
        <begin position="42"/>
        <end position="63"/>
    </location>
</feature>